<reference evidence="1" key="1">
    <citation type="submission" date="2014-09" db="EMBL/GenBank/DDBJ databases">
        <authorList>
            <person name="Magalhaes I.L.F."/>
            <person name="Oliveira U."/>
            <person name="Santos F.R."/>
            <person name="Vidigal T.H.D.A."/>
            <person name="Brescovit A.D."/>
            <person name="Santos A.J."/>
        </authorList>
    </citation>
    <scope>NUCLEOTIDE SEQUENCE</scope>
    <source>
        <tissue evidence="1">Shoot tissue taken approximately 20 cm above the soil surface</tissue>
    </source>
</reference>
<accession>A0A0A9H9Q0</accession>
<protein>
    <submittedName>
        <fullName evidence="1">Uncharacterized protein</fullName>
    </submittedName>
</protein>
<evidence type="ECO:0000313" key="1">
    <source>
        <dbReference type="EMBL" id="JAE31561.1"/>
    </source>
</evidence>
<proteinExistence type="predicted"/>
<sequence length="15" mass="1792">MVSRKLPLQRCFVKS</sequence>
<dbReference type="EMBL" id="GBRH01166335">
    <property type="protein sequence ID" value="JAE31561.1"/>
    <property type="molecule type" value="Transcribed_RNA"/>
</dbReference>
<name>A0A0A9H9Q0_ARUDO</name>
<organism evidence="1">
    <name type="scientific">Arundo donax</name>
    <name type="common">Giant reed</name>
    <name type="synonym">Donax arundinaceus</name>
    <dbReference type="NCBI Taxonomy" id="35708"/>
    <lineage>
        <taxon>Eukaryota</taxon>
        <taxon>Viridiplantae</taxon>
        <taxon>Streptophyta</taxon>
        <taxon>Embryophyta</taxon>
        <taxon>Tracheophyta</taxon>
        <taxon>Spermatophyta</taxon>
        <taxon>Magnoliopsida</taxon>
        <taxon>Liliopsida</taxon>
        <taxon>Poales</taxon>
        <taxon>Poaceae</taxon>
        <taxon>PACMAD clade</taxon>
        <taxon>Arundinoideae</taxon>
        <taxon>Arundineae</taxon>
        <taxon>Arundo</taxon>
    </lineage>
</organism>
<reference evidence="1" key="2">
    <citation type="journal article" date="2015" name="Data Brief">
        <title>Shoot transcriptome of the giant reed, Arundo donax.</title>
        <authorList>
            <person name="Barrero R.A."/>
            <person name="Guerrero F.D."/>
            <person name="Moolhuijzen P."/>
            <person name="Goolsby J.A."/>
            <person name="Tidwell J."/>
            <person name="Bellgard S.E."/>
            <person name="Bellgard M.I."/>
        </authorList>
    </citation>
    <scope>NUCLEOTIDE SEQUENCE</scope>
    <source>
        <tissue evidence="1">Shoot tissue taken approximately 20 cm above the soil surface</tissue>
    </source>
</reference>